<dbReference type="STRING" id="408657.SAMN04487995_0341"/>
<dbReference type="EMBL" id="FNXY01000001">
    <property type="protein sequence ID" value="SEI39295.1"/>
    <property type="molecule type" value="Genomic_DNA"/>
</dbReference>
<gene>
    <name evidence="4" type="ORF">SAMN04487995_0341</name>
</gene>
<evidence type="ECO:0000256" key="1">
    <source>
        <dbReference type="ARBA" id="ARBA00023125"/>
    </source>
</evidence>
<protein>
    <submittedName>
        <fullName evidence="4">Transcriptional regulator, TetR family</fullName>
    </submittedName>
</protein>
<dbReference type="Proteomes" id="UP000199532">
    <property type="component" value="Unassembled WGS sequence"/>
</dbReference>
<name>A0A1H6QJ55_9BACT</name>
<dbReference type="InterPro" id="IPR009057">
    <property type="entry name" value="Homeodomain-like_sf"/>
</dbReference>
<evidence type="ECO:0000313" key="5">
    <source>
        <dbReference type="Proteomes" id="UP000199532"/>
    </source>
</evidence>
<feature type="DNA-binding region" description="H-T-H motif" evidence="2">
    <location>
        <begin position="36"/>
        <end position="55"/>
    </location>
</feature>
<keyword evidence="5" id="KW-1185">Reference proteome</keyword>
<dbReference type="Pfam" id="PF00440">
    <property type="entry name" value="TetR_N"/>
    <property type="match status" value="1"/>
</dbReference>
<dbReference type="PROSITE" id="PS50977">
    <property type="entry name" value="HTH_TETR_2"/>
    <property type="match status" value="1"/>
</dbReference>
<dbReference type="GO" id="GO:0003677">
    <property type="term" value="F:DNA binding"/>
    <property type="evidence" value="ECO:0007669"/>
    <property type="project" value="UniProtKB-UniRule"/>
</dbReference>
<sequence>MKKKQIDSGRIKQKRETRNGILKAAQELLETNPTFSLEDVARHMGISRATIYRYYSNIDLLYTEATLSFRVKQPADFIEEVKELSLLETLTFVQRYYNHLAQLHENSYRRYMSIVLSESLKEPKSGPLRGARRPATLEVVLEPYEKKIGKENIARLKHIVTVLSGIEPMIANKDVNGLSSEQSDRLLAWALEMIVKGMGLDDTVD</sequence>
<evidence type="ECO:0000313" key="4">
    <source>
        <dbReference type="EMBL" id="SEI39295.1"/>
    </source>
</evidence>
<dbReference type="SUPFAM" id="SSF46689">
    <property type="entry name" value="Homeodomain-like"/>
    <property type="match status" value="1"/>
</dbReference>
<dbReference type="AlphaFoldDB" id="A0A1H6QJ55"/>
<dbReference type="OrthoDB" id="9795011at2"/>
<reference evidence="4 5" key="1">
    <citation type="submission" date="2016-10" db="EMBL/GenBank/DDBJ databases">
        <authorList>
            <person name="de Groot N.N."/>
        </authorList>
    </citation>
    <scope>NUCLEOTIDE SEQUENCE [LARGE SCALE GENOMIC DNA]</scope>
    <source>
        <strain evidence="4 5">DSM 19938</strain>
    </source>
</reference>
<organism evidence="4 5">
    <name type="scientific">Dyadobacter koreensis</name>
    <dbReference type="NCBI Taxonomy" id="408657"/>
    <lineage>
        <taxon>Bacteria</taxon>
        <taxon>Pseudomonadati</taxon>
        <taxon>Bacteroidota</taxon>
        <taxon>Cytophagia</taxon>
        <taxon>Cytophagales</taxon>
        <taxon>Spirosomataceae</taxon>
        <taxon>Dyadobacter</taxon>
    </lineage>
</organism>
<dbReference type="Gene3D" id="1.10.357.10">
    <property type="entry name" value="Tetracycline Repressor, domain 2"/>
    <property type="match status" value="1"/>
</dbReference>
<evidence type="ECO:0000256" key="2">
    <source>
        <dbReference type="PROSITE-ProRule" id="PRU00335"/>
    </source>
</evidence>
<dbReference type="InterPro" id="IPR001647">
    <property type="entry name" value="HTH_TetR"/>
</dbReference>
<proteinExistence type="predicted"/>
<accession>A0A1H6QJ55</accession>
<keyword evidence="1 2" id="KW-0238">DNA-binding</keyword>
<evidence type="ECO:0000259" key="3">
    <source>
        <dbReference type="PROSITE" id="PS50977"/>
    </source>
</evidence>
<feature type="domain" description="HTH tetR-type" evidence="3">
    <location>
        <begin position="15"/>
        <end position="73"/>
    </location>
</feature>
<dbReference type="RefSeq" id="WP_090331289.1">
    <property type="nucleotide sequence ID" value="NZ_FNXY01000001.1"/>
</dbReference>